<evidence type="ECO:0000313" key="2">
    <source>
        <dbReference type="EMBL" id="MFC5516848.1"/>
    </source>
</evidence>
<gene>
    <name evidence="2" type="ORF">ACFPP9_13765</name>
</gene>
<keyword evidence="1" id="KW-0472">Membrane</keyword>
<feature type="transmembrane region" description="Helical" evidence="1">
    <location>
        <begin position="140"/>
        <end position="158"/>
    </location>
</feature>
<proteinExistence type="predicted"/>
<reference evidence="3" key="1">
    <citation type="journal article" date="2019" name="Int. J. Syst. Evol. Microbiol.">
        <title>The Global Catalogue of Microorganisms (GCM) 10K type strain sequencing project: providing services to taxonomists for standard genome sequencing and annotation.</title>
        <authorList>
            <consortium name="The Broad Institute Genomics Platform"/>
            <consortium name="The Broad Institute Genome Sequencing Center for Infectious Disease"/>
            <person name="Wu L."/>
            <person name="Ma J."/>
        </authorList>
    </citation>
    <scope>NUCLEOTIDE SEQUENCE [LARGE SCALE GENOMIC DNA]</scope>
    <source>
        <strain evidence="3">KACC 12633</strain>
    </source>
</reference>
<keyword evidence="1" id="KW-0812">Transmembrane</keyword>
<evidence type="ECO:0000313" key="3">
    <source>
        <dbReference type="Proteomes" id="UP001596150"/>
    </source>
</evidence>
<sequence>MEIDAIPIQRAPLGCVTVSWKRRDTPTPCFVALSSRKPRCISLESAPGCASPDPACFVSGRGRRPACDRQTCGNANADDMLERACFGLSLFAPRLMPGEYLVALAAGYFVILNVACFLAFAWDKRCAQRGMQRVPERTLLGLAGFGGSFGALAGQRYLRHKTRKQPFRTRLRMIIGLQAVVLVGACLLFLPG</sequence>
<dbReference type="InterPro" id="IPR010718">
    <property type="entry name" value="DUF1294"/>
</dbReference>
<accession>A0ABW0PXI0</accession>
<organism evidence="2 3">
    <name type="scientific">Kaistia terrae</name>
    <dbReference type="NCBI Taxonomy" id="537017"/>
    <lineage>
        <taxon>Bacteria</taxon>
        <taxon>Pseudomonadati</taxon>
        <taxon>Pseudomonadota</taxon>
        <taxon>Alphaproteobacteria</taxon>
        <taxon>Hyphomicrobiales</taxon>
        <taxon>Kaistiaceae</taxon>
        <taxon>Kaistia</taxon>
    </lineage>
</organism>
<evidence type="ECO:0000256" key="1">
    <source>
        <dbReference type="SAM" id="Phobius"/>
    </source>
</evidence>
<dbReference type="Proteomes" id="UP001596150">
    <property type="component" value="Unassembled WGS sequence"/>
</dbReference>
<comment type="caution">
    <text evidence="2">The sequence shown here is derived from an EMBL/GenBank/DDBJ whole genome shotgun (WGS) entry which is preliminary data.</text>
</comment>
<dbReference type="EMBL" id="JBHSML010000003">
    <property type="protein sequence ID" value="MFC5516848.1"/>
    <property type="molecule type" value="Genomic_DNA"/>
</dbReference>
<dbReference type="Pfam" id="PF06961">
    <property type="entry name" value="DUF1294"/>
    <property type="match status" value="1"/>
</dbReference>
<name>A0ABW0PXI0_9HYPH</name>
<feature type="transmembrane region" description="Helical" evidence="1">
    <location>
        <begin position="170"/>
        <end position="190"/>
    </location>
</feature>
<keyword evidence="3" id="KW-1185">Reference proteome</keyword>
<feature type="transmembrane region" description="Helical" evidence="1">
    <location>
        <begin position="100"/>
        <end position="120"/>
    </location>
</feature>
<protein>
    <submittedName>
        <fullName evidence="2">DUF1294 domain-containing protein</fullName>
    </submittedName>
</protein>
<keyword evidence="1" id="KW-1133">Transmembrane helix</keyword>
<dbReference type="RefSeq" id="WP_266343921.1">
    <property type="nucleotide sequence ID" value="NZ_JAPKNH010000004.1"/>
</dbReference>